<reference evidence="1 2" key="1">
    <citation type="journal article" date="2023" name="Plants (Basel)">
        <title>Bridging the Gap: Combining Genomics and Transcriptomics Approaches to Understand Stylosanthes scabra, an Orphan Legume from the Brazilian Caatinga.</title>
        <authorList>
            <person name="Ferreira-Neto J.R.C."/>
            <person name="da Silva M.D."/>
            <person name="Binneck E."/>
            <person name="de Melo N.F."/>
            <person name="da Silva R.H."/>
            <person name="de Melo A.L.T.M."/>
            <person name="Pandolfi V."/>
            <person name="Bustamante F.O."/>
            <person name="Brasileiro-Vidal A.C."/>
            <person name="Benko-Iseppon A.M."/>
        </authorList>
    </citation>
    <scope>NUCLEOTIDE SEQUENCE [LARGE SCALE GENOMIC DNA]</scope>
    <source>
        <tissue evidence="1">Leaves</tissue>
    </source>
</reference>
<accession>A0ABU6TZ04</accession>
<evidence type="ECO:0000313" key="1">
    <source>
        <dbReference type="EMBL" id="MED6154102.1"/>
    </source>
</evidence>
<proteinExistence type="predicted"/>
<sequence length="74" mass="8304">MLAFLGSSSAIDITLPSHNLHQLPTNAMCNCGPANNSFSFMALRTYHEDTSFKLHQRLRSPLPNLLHPDNMPRL</sequence>
<dbReference type="EMBL" id="JASCZI010095834">
    <property type="protein sequence ID" value="MED6154102.1"/>
    <property type="molecule type" value="Genomic_DNA"/>
</dbReference>
<comment type="caution">
    <text evidence="1">The sequence shown here is derived from an EMBL/GenBank/DDBJ whole genome shotgun (WGS) entry which is preliminary data.</text>
</comment>
<organism evidence="1 2">
    <name type="scientific">Stylosanthes scabra</name>
    <dbReference type="NCBI Taxonomy" id="79078"/>
    <lineage>
        <taxon>Eukaryota</taxon>
        <taxon>Viridiplantae</taxon>
        <taxon>Streptophyta</taxon>
        <taxon>Embryophyta</taxon>
        <taxon>Tracheophyta</taxon>
        <taxon>Spermatophyta</taxon>
        <taxon>Magnoliopsida</taxon>
        <taxon>eudicotyledons</taxon>
        <taxon>Gunneridae</taxon>
        <taxon>Pentapetalae</taxon>
        <taxon>rosids</taxon>
        <taxon>fabids</taxon>
        <taxon>Fabales</taxon>
        <taxon>Fabaceae</taxon>
        <taxon>Papilionoideae</taxon>
        <taxon>50 kb inversion clade</taxon>
        <taxon>dalbergioids sensu lato</taxon>
        <taxon>Dalbergieae</taxon>
        <taxon>Pterocarpus clade</taxon>
        <taxon>Stylosanthes</taxon>
    </lineage>
</organism>
<name>A0ABU6TZ04_9FABA</name>
<evidence type="ECO:0000313" key="2">
    <source>
        <dbReference type="Proteomes" id="UP001341840"/>
    </source>
</evidence>
<feature type="non-terminal residue" evidence="1">
    <location>
        <position position="74"/>
    </location>
</feature>
<keyword evidence="2" id="KW-1185">Reference proteome</keyword>
<protein>
    <submittedName>
        <fullName evidence="1">Uncharacterized protein</fullName>
    </submittedName>
</protein>
<gene>
    <name evidence="1" type="ORF">PIB30_108760</name>
</gene>
<dbReference type="Proteomes" id="UP001341840">
    <property type="component" value="Unassembled WGS sequence"/>
</dbReference>